<evidence type="ECO:0000313" key="2">
    <source>
        <dbReference type="Proteomes" id="UP000827986"/>
    </source>
</evidence>
<dbReference type="AlphaFoldDB" id="A0A9D4B7D0"/>
<accession>A0A9D4B7D0</accession>
<name>A0A9D4B7D0_9SAUR</name>
<keyword evidence="2" id="KW-1185">Reference proteome</keyword>
<proteinExistence type="predicted"/>
<gene>
    <name evidence="1" type="ORF">KIL84_004928</name>
</gene>
<sequence>MAQAALLIPTAALWHGERSHLPGPSHLGLYSSRPTPKFKKVYGRRAARGPLATALQGSESSWEAAMEQSAQAWILQVMAGDVILVCYGLGHSSLSPESRQLGDSVVYSRKCQAAIGAGTNLC</sequence>
<dbReference type="EMBL" id="JAHDVG010000466">
    <property type="protein sequence ID" value="KAH1183436.1"/>
    <property type="molecule type" value="Genomic_DNA"/>
</dbReference>
<comment type="caution">
    <text evidence="1">The sequence shown here is derived from an EMBL/GenBank/DDBJ whole genome shotgun (WGS) entry which is preliminary data.</text>
</comment>
<protein>
    <submittedName>
        <fullName evidence="1">Uncharacterized protein</fullName>
    </submittedName>
</protein>
<evidence type="ECO:0000313" key="1">
    <source>
        <dbReference type="EMBL" id="KAH1183436.1"/>
    </source>
</evidence>
<dbReference type="Proteomes" id="UP000827986">
    <property type="component" value="Unassembled WGS sequence"/>
</dbReference>
<reference evidence="1" key="1">
    <citation type="submission" date="2021-09" db="EMBL/GenBank/DDBJ databases">
        <title>The genome of Mauremys mutica provides insights into the evolution of semi-aquatic lifestyle.</title>
        <authorList>
            <person name="Gong S."/>
            <person name="Gao Y."/>
        </authorList>
    </citation>
    <scope>NUCLEOTIDE SEQUENCE</scope>
    <source>
        <strain evidence="1">MM-2020</strain>
        <tissue evidence="1">Muscle</tissue>
    </source>
</reference>
<organism evidence="1 2">
    <name type="scientific">Mauremys mutica</name>
    <name type="common">yellowpond turtle</name>
    <dbReference type="NCBI Taxonomy" id="74926"/>
    <lineage>
        <taxon>Eukaryota</taxon>
        <taxon>Metazoa</taxon>
        <taxon>Chordata</taxon>
        <taxon>Craniata</taxon>
        <taxon>Vertebrata</taxon>
        <taxon>Euteleostomi</taxon>
        <taxon>Archelosauria</taxon>
        <taxon>Testudinata</taxon>
        <taxon>Testudines</taxon>
        <taxon>Cryptodira</taxon>
        <taxon>Durocryptodira</taxon>
        <taxon>Testudinoidea</taxon>
        <taxon>Geoemydidae</taxon>
        <taxon>Geoemydinae</taxon>
        <taxon>Mauremys</taxon>
    </lineage>
</organism>